<dbReference type="EnsemblPlants" id="Kaladp0031s0012.1.v1.1">
    <property type="protein sequence ID" value="Kaladp0031s0012.1.v1.1.CDS.1"/>
    <property type="gene ID" value="Kaladp0031s0012.v1.1"/>
</dbReference>
<evidence type="ECO:0000256" key="5">
    <source>
        <dbReference type="RuleBase" id="RU369104"/>
    </source>
</evidence>
<keyword evidence="4 5" id="KW-0539">Nucleus</keyword>
<reference evidence="9" key="1">
    <citation type="submission" date="2021-01" db="UniProtKB">
        <authorList>
            <consortium name="EnsemblPlants"/>
        </authorList>
    </citation>
    <scope>IDENTIFICATION</scope>
</reference>
<dbReference type="InterPro" id="IPR011598">
    <property type="entry name" value="bHLH_dom"/>
</dbReference>
<dbReference type="SMART" id="SM00353">
    <property type="entry name" value="HLH"/>
    <property type="match status" value="1"/>
</dbReference>
<feature type="region of interest" description="Disordered" evidence="7">
    <location>
        <begin position="423"/>
        <end position="454"/>
    </location>
</feature>
<dbReference type="InterPro" id="IPR045084">
    <property type="entry name" value="AIB/MYC-like"/>
</dbReference>
<evidence type="ECO:0000256" key="2">
    <source>
        <dbReference type="ARBA" id="ARBA00023015"/>
    </source>
</evidence>
<dbReference type="Gramene" id="Kaladp0031s0012.1.v1.1">
    <property type="protein sequence ID" value="Kaladp0031s0012.1.v1.1.CDS.1"/>
    <property type="gene ID" value="Kaladp0031s0012.v1.1"/>
</dbReference>
<organism evidence="9 10">
    <name type="scientific">Kalanchoe fedtschenkoi</name>
    <name type="common">Lavender scallops</name>
    <name type="synonym">South American air plant</name>
    <dbReference type="NCBI Taxonomy" id="63787"/>
    <lineage>
        <taxon>Eukaryota</taxon>
        <taxon>Viridiplantae</taxon>
        <taxon>Streptophyta</taxon>
        <taxon>Embryophyta</taxon>
        <taxon>Tracheophyta</taxon>
        <taxon>Spermatophyta</taxon>
        <taxon>Magnoliopsida</taxon>
        <taxon>eudicotyledons</taxon>
        <taxon>Gunneridae</taxon>
        <taxon>Pentapetalae</taxon>
        <taxon>Saxifragales</taxon>
        <taxon>Crassulaceae</taxon>
        <taxon>Kalanchoe</taxon>
    </lineage>
</organism>
<evidence type="ECO:0000256" key="1">
    <source>
        <dbReference type="ARBA" id="ARBA00004123"/>
    </source>
</evidence>
<evidence type="ECO:0000313" key="10">
    <source>
        <dbReference type="Proteomes" id="UP000594263"/>
    </source>
</evidence>
<dbReference type="GO" id="GO:0000976">
    <property type="term" value="F:transcription cis-regulatory region binding"/>
    <property type="evidence" value="ECO:0007669"/>
    <property type="project" value="TreeGrafter"/>
</dbReference>
<dbReference type="PROSITE" id="PS50888">
    <property type="entry name" value="BHLH"/>
    <property type="match status" value="1"/>
</dbReference>
<dbReference type="AlphaFoldDB" id="A0A7N0TAW3"/>
<keyword evidence="2 5" id="KW-0805">Transcription regulation</keyword>
<name>A0A7N0TAW3_KALFE</name>
<dbReference type="PANTHER" id="PTHR11514:SF43">
    <property type="entry name" value="TRANSCRIPTION FACTOR MYC2"/>
    <property type="match status" value="1"/>
</dbReference>
<evidence type="ECO:0000259" key="8">
    <source>
        <dbReference type="PROSITE" id="PS50888"/>
    </source>
</evidence>
<evidence type="ECO:0000256" key="4">
    <source>
        <dbReference type="ARBA" id="ARBA00023242"/>
    </source>
</evidence>
<keyword evidence="6" id="KW-0175">Coiled coil</keyword>
<dbReference type="SUPFAM" id="SSF47459">
    <property type="entry name" value="HLH, helix-loop-helix DNA-binding domain"/>
    <property type="match status" value="1"/>
</dbReference>
<keyword evidence="3 5" id="KW-0804">Transcription</keyword>
<dbReference type="GO" id="GO:0005634">
    <property type="term" value="C:nucleus"/>
    <property type="evidence" value="ECO:0007669"/>
    <property type="project" value="UniProtKB-SubCell"/>
</dbReference>
<dbReference type="GO" id="GO:0003700">
    <property type="term" value="F:DNA-binding transcription factor activity"/>
    <property type="evidence" value="ECO:0007669"/>
    <property type="project" value="InterPro"/>
</dbReference>
<accession>A0A7N0TAW3</accession>
<dbReference type="Pfam" id="PF00010">
    <property type="entry name" value="HLH"/>
    <property type="match status" value="1"/>
</dbReference>
<dbReference type="PANTHER" id="PTHR11514">
    <property type="entry name" value="MYC"/>
    <property type="match status" value="1"/>
</dbReference>
<dbReference type="CDD" id="cd11449">
    <property type="entry name" value="bHLH_AtAIB_like"/>
    <property type="match status" value="1"/>
</dbReference>
<dbReference type="GO" id="GO:0046983">
    <property type="term" value="F:protein dimerization activity"/>
    <property type="evidence" value="ECO:0007669"/>
    <property type="project" value="InterPro"/>
</dbReference>
<dbReference type="OMA" id="HQIQHFE"/>
<feature type="region of interest" description="Disordered" evidence="7">
    <location>
        <begin position="372"/>
        <end position="393"/>
    </location>
</feature>
<feature type="compositionally biased region" description="Basic residues" evidence="7">
    <location>
        <begin position="437"/>
        <end position="446"/>
    </location>
</feature>
<sequence length="626" mass="67743">MVNLWIDDAFQYDLSAFWPLPSSSSTTAHLDPPNPQLQNNPFTQESLHQRLLSLLDTTPTQKWTYAIFWQLSHSSTLGWGDGYYKGDDTKGQRRASDSTWLAEQDNRKKILRELNSIISGPGSVSLDDAVDEEVTDTEWFFLISMTQSFVNGDGLPGQACLCSSPVWVVGEDLSSSSCERARQSRVFGIQTMVCIPAVNGVVELGSTDLIFQSSDLMSRVRSLFHFEGFESGNPWPVLSLTGQDESGYDDQLAMLLTFSEPAQSLEMRDSGNGVGSSNHLAPAPAAASSNVHVTDGNPSAASCVTENAGYKVDIPIGTPNLLEGQNFGSAGNADLLWVRPKSGENLSFGEILKTSSSCGGLVPDDDVAQFVASGGDGDKRRKSAASRQRKEEGVLSFTPSAGGPVLKPAVAVKCGEHYKGSVKEADSSRVVEPEKKLPKKRGRKPANGRDEPINHVEAERLRREKLNQKFYALRAVVPTVSKMDKASLLGDAISYINGLTAKLESLEADVQGLQGEVDSLKSVKMELSSPTGSNVSQEDGGLKDLVLDVKIMGSDAMIRVQSSSKNHPAAILMTALQQLSLDLQHASVSVVNNDLMIQQATIKMTSPCYTQEQLKLALSARFRFSS</sequence>
<proteinExistence type="predicted"/>
<feature type="domain" description="BHLH" evidence="8">
    <location>
        <begin position="450"/>
        <end position="499"/>
    </location>
</feature>
<feature type="compositionally biased region" description="Basic and acidic residues" evidence="7">
    <location>
        <begin position="423"/>
        <end position="436"/>
    </location>
</feature>
<evidence type="ECO:0000256" key="6">
    <source>
        <dbReference type="SAM" id="Coils"/>
    </source>
</evidence>
<feature type="region of interest" description="Disordered" evidence="7">
    <location>
        <begin position="267"/>
        <end position="293"/>
    </location>
</feature>
<evidence type="ECO:0000256" key="3">
    <source>
        <dbReference type="ARBA" id="ARBA00023163"/>
    </source>
</evidence>
<evidence type="ECO:0000313" key="9">
    <source>
        <dbReference type="EnsemblPlants" id="Kaladp0031s0012.1.v1.1.CDS.1"/>
    </source>
</evidence>
<comment type="subcellular location">
    <subcellularLocation>
        <location evidence="1 5">Nucleus</location>
    </subcellularLocation>
</comment>
<dbReference type="Proteomes" id="UP000594263">
    <property type="component" value="Unplaced"/>
</dbReference>
<dbReference type="Gene3D" id="4.10.280.10">
    <property type="entry name" value="Helix-loop-helix DNA-binding domain"/>
    <property type="match status" value="1"/>
</dbReference>
<keyword evidence="10" id="KW-1185">Reference proteome</keyword>
<dbReference type="Pfam" id="PF14215">
    <property type="entry name" value="bHLH-MYC_N"/>
    <property type="match status" value="1"/>
</dbReference>
<dbReference type="InterPro" id="IPR036638">
    <property type="entry name" value="HLH_DNA-bd_sf"/>
</dbReference>
<feature type="coiled-coil region" evidence="6">
    <location>
        <begin position="496"/>
        <end position="523"/>
    </location>
</feature>
<dbReference type="InterPro" id="IPR025610">
    <property type="entry name" value="MYC/MYB_N"/>
</dbReference>
<protein>
    <recommendedName>
        <fullName evidence="5">Transcription factor</fullName>
        <shortName evidence="5">bHLH transcription factor</shortName>
    </recommendedName>
    <alternativeName>
        <fullName evidence="5">Basic helix-loop-helix protein</fullName>
    </alternativeName>
</protein>
<evidence type="ECO:0000256" key="7">
    <source>
        <dbReference type="SAM" id="MobiDB-lite"/>
    </source>
</evidence>